<keyword evidence="6" id="KW-0564">Palmitate</keyword>
<keyword evidence="3" id="KW-0813">Transport</keyword>
<evidence type="ECO:0000256" key="5">
    <source>
        <dbReference type="ARBA" id="ARBA00022856"/>
    </source>
</evidence>
<evidence type="ECO:0000313" key="9">
    <source>
        <dbReference type="EMBL" id="AIF67492.1"/>
    </source>
</evidence>
<keyword evidence="7" id="KW-0449">Lipoprotein</keyword>
<dbReference type="CDD" id="cd08504">
    <property type="entry name" value="PBP2_OppA"/>
    <property type="match status" value="1"/>
</dbReference>
<feature type="domain" description="Solute-binding protein family 5" evidence="8">
    <location>
        <begin position="83"/>
        <end position="458"/>
    </location>
</feature>
<dbReference type="Gene3D" id="3.10.105.10">
    <property type="entry name" value="Dipeptide-binding Protein, Domain 3"/>
    <property type="match status" value="1"/>
</dbReference>
<keyword evidence="4" id="KW-0732">Signal</keyword>
<dbReference type="GeneID" id="34223298"/>
<comment type="subcellular location">
    <subcellularLocation>
        <location evidence="1">Cell membrane</location>
        <topology evidence="1">Lipid-anchor</topology>
    </subcellularLocation>
</comment>
<dbReference type="FunFam" id="3.10.105.10:FF:000001">
    <property type="entry name" value="Oligopeptide ABC transporter, oligopeptide-binding protein"/>
    <property type="match status" value="1"/>
</dbReference>
<dbReference type="GO" id="GO:0043190">
    <property type="term" value="C:ATP-binding cassette (ABC) transporter complex"/>
    <property type="evidence" value="ECO:0007669"/>
    <property type="project" value="InterPro"/>
</dbReference>
<evidence type="ECO:0000256" key="1">
    <source>
        <dbReference type="ARBA" id="ARBA00004193"/>
    </source>
</evidence>
<dbReference type="EMBL" id="CP008876">
    <property type="protein sequence ID" value="AIF67492.1"/>
    <property type="molecule type" value="Genomic_DNA"/>
</dbReference>
<dbReference type="PROSITE" id="PS51257">
    <property type="entry name" value="PROKAR_LIPOPROTEIN"/>
    <property type="match status" value="1"/>
</dbReference>
<accession>A0A075LNC0</accession>
<comment type="similarity">
    <text evidence="2">Belongs to the bacterial solute-binding protein 5 family.</text>
</comment>
<dbReference type="Pfam" id="PF00496">
    <property type="entry name" value="SBP_bac_5"/>
    <property type="match status" value="1"/>
</dbReference>
<dbReference type="Proteomes" id="UP000027980">
    <property type="component" value="Chromosome"/>
</dbReference>
<dbReference type="FunFam" id="3.90.76.10:FF:000001">
    <property type="entry name" value="Oligopeptide ABC transporter substrate-binding protein"/>
    <property type="match status" value="1"/>
</dbReference>
<evidence type="ECO:0000256" key="4">
    <source>
        <dbReference type="ARBA" id="ARBA00022729"/>
    </source>
</evidence>
<dbReference type="OrthoDB" id="9801912at2"/>
<dbReference type="Gene3D" id="3.40.190.10">
    <property type="entry name" value="Periplasmic binding protein-like II"/>
    <property type="match status" value="1"/>
</dbReference>
<dbReference type="SUPFAM" id="SSF53850">
    <property type="entry name" value="Periplasmic binding protein-like II"/>
    <property type="match status" value="1"/>
</dbReference>
<dbReference type="RefSeq" id="WP_038563148.1">
    <property type="nucleotide sequence ID" value="NZ_CP008876.1"/>
</dbReference>
<dbReference type="Gene3D" id="3.90.76.10">
    <property type="entry name" value="Dipeptide-binding Protein, Domain 1"/>
    <property type="match status" value="1"/>
</dbReference>
<evidence type="ECO:0000259" key="8">
    <source>
        <dbReference type="Pfam" id="PF00496"/>
    </source>
</evidence>
<evidence type="ECO:0000256" key="2">
    <source>
        <dbReference type="ARBA" id="ARBA00005695"/>
    </source>
</evidence>
<dbReference type="PANTHER" id="PTHR30290">
    <property type="entry name" value="PERIPLASMIC BINDING COMPONENT OF ABC TRANSPORTER"/>
    <property type="match status" value="1"/>
</dbReference>
<sequence>MKKIKALILPFISLIIIGALVGCSSGSSSGSGDAEQAITANLSGEPYTLDPALASDTTSFWVIDHLFEGLYTYDENGKEVLGSASDVQVSEDGKTYTFTIKDDVKWSNGDPLTAQDFEYAWERVLNPDTAAYDPSQFYYIEGAEAYNTGKGALEDVGIAAEDDKTLVVTLETPVKFFPKVLMGQGFLPVNKEVVEADENWAAEADGLVSNGAFSISDWKHDEEIVLKKNKEYSSADQVNLDTITFKMIADPTTEYQMFKSKDLDLVASIPSETIDQEKDSKEYVSSPAFSVYTYSFNVDEAPFTNKKIRQAFAYAIDKEAITSNISKGGAKAAYGYVPYGVEAPSGEDFRDEAEDYYKFDAEKAKQLLKEGLEEEGWSELPAVTLSYNSEANHKKIAEAIQEMLNKNLEINVELENQEWKTYIDTFKQKNFQIARMGWVGDFLDPYPVLNLYSTKSSSNFTNWSNEEYDQVLADALAEQDDTKRFELLHQAEGILMEDLPIIPIQYSANNSLVSERVEGIRFDSLTNPDLRRAKVTAE</sequence>
<evidence type="ECO:0000313" key="10">
    <source>
        <dbReference type="Proteomes" id="UP000027980"/>
    </source>
</evidence>
<evidence type="ECO:0000256" key="7">
    <source>
        <dbReference type="ARBA" id="ARBA00023288"/>
    </source>
</evidence>
<dbReference type="InterPro" id="IPR023765">
    <property type="entry name" value="SBP_5_CS"/>
</dbReference>
<keyword evidence="5" id="KW-0653">Protein transport</keyword>
<dbReference type="PANTHER" id="PTHR30290:SF79">
    <property type="entry name" value="DIPEPTIDE-BINDING PROTEIN DPPE"/>
    <property type="match status" value="1"/>
</dbReference>
<dbReference type="KEGG" id="tap:GZ22_13170"/>
<organism evidence="9 10">
    <name type="scientific">Terribacillus saccharophilus</name>
    <dbReference type="NCBI Taxonomy" id="361277"/>
    <lineage>
        <taxon>Bacteria</taxon>
        <taxon>Bacillati</taxon>
        <taxon>Bacillota</taxon>
        <taxon>Bacilli</taxon>
        <taxon>Bacillales</taxon>
        <taxon>Bacillaceae</taxon>
        <taxon>Terribacillus</taxon>
    </lineage>
</organism>
<dbReference type="AlphaFoldDB" id="A0A075LNC0"/>
<dbReference type="PROSITE" id="PS01040">
    <property type="entry name" value="SBP_BACTERIAL_5"/>
    <property type="match status" value="1"/>
</dbReference>
<dbReference type="GO" id="GO:0015833">
    <property type="term" value="P:peptide transport"/>
    <property type="evidence" value="ECO:0007669"/>
    <property type="project" value="UniProtKB-KW"/>
</dbReference>
<dbReference type="InterPro" id="IPR039424">
    <property type="entry name" value="SBP_5"/>
</dbReference>
<dbReference type="HOGENOM" id="CLU_017028_0_3_9"/>
<evidence type="ECO:0000256" key="6">
    <source>
        <dbReference type="ARBA" id="ARBA00023139"/>
    </source>
</evidence>
<gene>
    <name evidence="9" type="ORF">GZ22_13170</name>
</gene>
<name>A0A075LNC0_9BACI</name>
<proteinExistence type="inferred from homology"/>
<dbReference type="GO" id="GO:0030288">
    <property type="term" value="C:outer membrane-bounded periplasmic space"/>
    <property type="evidence" value="ECO:0007669"/>
    <property type="project" value="UniProtKB-ARBA"/>
</dbReference>
<dbReference type="PIRSF" id="PIRSF002741">
    <property type="entry name" value="MppA"/>
    <property type="match status" value="1"/>
</dbReference>
<dbReference type="GO" id="GO:1904680">
    <property type="term" value="F:peptide transmembrane transporter activity"/>
    <property type="evidence" value="ECO:0007669"/>
    <property type="project" value="TreeGrafter"/>
</dbReference>
<protein>
    <submittedName>
        <fullName evidence="9">ABC transporter substrate-binding protein</fullName>
    </submittedName>
</protein>
<evidence type="ECO:0000256" key="3">
    <source>
        <dbReference type="ARBA" id="ARBA00022448"/>
    </source>
</evidence>
<keyword evidence="5" id="KW-0571">Peptide transport</keyword>
<dbReference type="InterPro" id="IPR000914">
    <property type="entry name" value="SBP_5_dom"/>
</dbReference>
<reference evidence="9 10" key="1">
    <citation type="submission" date="2014-07" db="EMBL/GenBank/DDBJ databases">
        <title>Complete genome sequence of a moderately halophilic bacterium Terribacillus aidingensis MP602, isolated from Cryptomeria fortunei in Tianmu mountain in China.</title>
        <authorList>
            <person name="Wang Y."/>
            <person name="Lu P."/>
            <person name="Zhang L."/>
        </authorList>
    </citation>
    <scope>NUCLEOTIDE SEQUENCE [LARGE SCALE GENOMIC DNA]</scope>
    <source>
        <strain evidence="9 10">MP602</strain>
    </source>
</reference>
<dbReference type="InterPro" id="IPR030678">
    <property type="entry name" value="Peptide/Ni-bd"/>
</dbReference>